<evidence type="ECO:0000313" key="3">
    <source>
        <dbReference type="Proteomes" id="UP000744769"/>
    </source>
</evidence>
<accession>A0A967EEK0</accession>
<dbReference type="Proteomes" id="UP000744769">
    <property type="component" value="Unassembled WGS sequence"/>
</dbReference>
<dbReference type="Pfam" id="PF12277">
    <property type="entry name" value="DUF3618"/>
    <property type="match status" value="1"/>
</dbReference>
<feature type="transmembrane region" description="Helical" evidence="1">
    <location>
        <begin position="65"/>
        <end position="82"/>
    </location>
</feature>
<keyword evidence="3" id="KW-1185">Reference proteome</keyword>
<reference evidence="2" key="1">
    <citation type="submission" date="2020-03" db="EMBL/GenBank/DDBJ databases">
        <title>Draft sequencing of Calidifontibacter sp. DB0510.</title>
        <authorList>
            <person name="Kim D.-U."/>
        </authorList>
    </citation>
    <scope>NUCLEOTIDE SEQUENCE</scope>
    <source>
        <strain evidence="2">DB0510</strain>
    </source>
</reference>
<keyword evidence="1" id="KW-1133">Transmembrane helix</keyword>
<comment type="caution">
    <text evidence="2">The sequence shown here is derived from an EMBL/GenBank/DDBJ whole genome shotgun (WGS) entry which is preliminary data.</text>
</comment>
<dbReference type="AlphaFoldDB" id="A0A967EEK0"/>
<proteinExistence type="predicted"/>
<keyword evidence="1" id="KW-0812">Transmembrane</keyword>
<protein>
    <submittedName>
        <fullName evidence="2">DUF3618 domain-containing protein</fullName>
    </submittedName>
</protein>
<organism evidence="2 3">
    <name type="scientific">Metallococcus carri</name>
    <dbReference type="NCBI Taxonomy" id="1656884"/>
    <lineage>
        <taxon>Bacteria</taxon>
        <taxon>Bacillati</taxon>
        <taxon>Actinomycetota</taxon>
        <taxon>Actinomycetes</taxon>
        <taxon>Micrococcales</taxon>
        <taxon>Dermacoccaceae</taxon>
        <taxon>Metallococcus</taxon>
    </lineage>
</organism>
<sequence>MADKPSAKQIEADLQATRERLAGTIDELAFRARPQEIAKRQVESVKLKADDTLRTADGDLRQDKLATILGGASAGLLLLGLLRRARG</sequence>
<evidence type="ECO:0000256" key="1">
    <source>
        <dbReference type="SAM" id="Phobius"/>
    </source>
</evidence>
<dbReference type="InterPro" id="IPR022062">
    <property type="entry name" value="DUF3618"/>
</dbReference>
<dbReference type="EMBL" id="JAAOIV010000005">
    <property type="protein sequence ID" value="NHN55741.1"/>
    <property type="molecule type" value="Genomic_DNA"/>
</dbReference>
<gene>
    <name evidence="2" type="ORF">G9U51_08125</name>
</gene>
<dbReference type="RefSeq" id="WP_166195851.1">
    <property type="nucleotide sequence ID" value="NZ_JAAOIV010000005.1"/>
</dbReference>
<name>A0A967EEK0_9MICO</name>
<keyword evidence="1" id="KW-0472">Membrane</keyword>
<evidence type="ECO:0000313" key="2">
    <source>
        <dbReference type="EMBL" id="NHN55741.1"/>
    </source>
</evidence>